<proteinExistence type="inferred from homology"/>
<dbReference type="Gene3D" id="3.40.50.720">
    <property type="entry name" value="NAD(P)-binding Rossmann-like Domain"/>
    <property type="match status" value="1"/>
</dbReference>
<keyword evidence="2" id="KW-0560">Oxidoreductase</keyword>
<dbReference type="Proteomes" id="UP001059893">
    <property type="component" value="Unassembled WGS sequence"/>
</dbReference>
<comment type="similarity">
    <text evidence="1">Belongs to the short-chain dehydrogenases/reductases (SDR) family.</text>
</comment>
<dbReference type="PRINTS" id="PR00081">
    <property type="entry name" value="GDHRDH"/>
</dbReference>
<organism evidence="3 4">
    <name type="scientific">Pyricularia grisea</name>
    <name type="common">Crabgrass-specific blast fungus</name>
    <name type="synonym">Magnaporthe grisea</name>
    <dbReference type="NCBI Taxonomy" id="148305"/>
    <lineage>
        <taxon>Eukaryota</taxon>
        <taxon>Fungi</taxon>
        <taxon>Dikarya</taxon>
        <taxon>Ascomycota</taxon>
        <taxon>Pezizomycotina</taxon>
        <taxon>Sordariomycetes</taxon>
        <taxon>Sordariomycetidae</taxon>
        <taxon>Magnaporthales</taxon>
        <taxon>Pyriculariaceae</taxon>
        <taxon>Pyricularia</taxon>
    </lineage>
</organism>
<evidence type="ECO:0000313" key="4">
    <source>
        <dbReference type="Proteomes" id="UP001059893"/>
    </source>
</evidence>
<keyword evidence="4" id="KW-1185">Reference proteome</keyword>
<comment type="caution">
    <text evidence="3">The sequence shown here is derived from an EMBL/GenBank/DDBJ whole genome shotgun (WGS) entry which is preliminary data.</text>
</comment>
<dbReference type="EMBL" id="JABSND010000082">
    <property type="protein sequence ID" value="KAI6298785.1"/>
    <property type="molecule type" value="Genomic_DNA"/>
</dbReference>
<name>A0ABQ8NL47_PYRGI</name>
<accession>A0ABQ8NL47</accession>
<dbReference type="CDD" id="cd05233">
    <property type="entry name" value="SDR_c"/>
    <property type="match status" value="1"/>
</dbReference>
<protein>
    <submittedName>
        <fullName evidence="3">Uncharacterized protein</fullName>
    </submittedName>
</protein>
<reference evidence="3" key="1">
    <citation type="submission" date="2021-01" db="EMBL/GenBank/DDBJ databases">
        <title>Deciphering the adaptive evolutionary patterns associated with biogeogrpahic diversity in the finger millet blast pathogen Magnaporthe oryzae in Eastern Africa.</title>
        <authorList>
            <person name="Onyema G."/>
            <person name="Shittu T.A."/>
            <person name="Dodsworth S."/>
            <person name="Devilliers S."/>
            <person name="Muthumeenakshi S."/>
            <person name="Sreenivasaprasad S."/>
        </authorList>
    </citation>
    <scope>NUCLEOTIDE SEQUENCE</scope>
    <source>
        <strain evidence="3">D15/s37</strain>
    </source>
</reference>
<dbReference type="Pfam" id="PF00106">
    <property type="entry name" value="adh_short"/>
    <property type="match status" value="1"/>
</dbReference>
<evidence type="ECO:0000256" key="2">
    <source>
        <dbReference type="ARBA" id="ARBA00023002"/>
    </source>
</evidence>
<evidence type="ECO:0000256" key="1">
    <source>
        <dbReference type="ARBA" id="ARBA00006484"/>
    </source>
</evidence>
<evidence type="ECO:0000313" key="3">
    <source>
        <dbReference type="EMBL" id="KAI6298785.1"/>
    </source>
</evidence>
<dbReference type="PANTHER" id="PTHR42901:SF1">
    <property type="entry name" value="ALCOHOL DEHYDROGENASE"/>
    <property type="match status" value="1"/>
</dbReference>
<dbReference type="InterPro" id="IPR036291">
    <property type="entry name" value="NAD(P)-bd_dom_sf"/>
</dbReference>
<dbReference type="PANTHER" id="PTHR42901">
    <property type="entry name" value="ALCOHOL DEHYDROGENASE"/>
    <property type="match status" value="1"/>
</dbReference>
<sequence length="311" mass="34327">MDNLAAALNSTSPFETGTTFTNKVHKKPYPAILPSRPELSQAGRTVLITGGSAGIGFAIAESFAQAGATHIVILGRRQDVVDNSVAKLEKEHKDKNIRFSGFSSDQNDIQAQDKLWKGFEEDGTVIDVLVLNAAKMFPPASLLELGRDQVWEGFTMNARSLLDLSERFYKQRDGRGKQKFLVNVTSEGIHNFHKSGPYPGYSASKSAGAMLIQLIAKDTSPEEMQVLSFHPGLVWTEPFEKGGVPQDMFDFDDVTLGGNFAVWAASEEARFLHGRFVWAAWDVDELRTGEIGKKIRENDHYLKVGVVGLHQ</sequence>
<dbReference type="InterPro" id="IPR002347">
    <property type="entry name" value="SDR_fam"/>
</dbReference>
<gene>
    <name evidence="3" type="ORF">MCOR33_005170</name>
</gene>
<dbReference type="SUPFAM" id="SSF51735">
    <property type="entry name" value="NAD(P)-binding Rossmann-fold domains"/>
    <property type="match status" value="1"/>
</dbReference>